<dbReference type="InterPro" id="IPR003594">
    <property type="entry name" value="HATPase_dom"/>
</dbReference>
<keyword evidence="6" id="KW-0804">Transcription</keyword>
<dbReference type="SUPFAM" id="SSF63829">
    <property type="entry name" value="Calcium-dependent phosphotriesterase"/>
    <property type="match status" value="1"/>
</dbReference>
<sequence length="1374" mass="156678">MLLSLFFYSFATGNELNMNLKILSLVIIGVCILLPDVCYAFLSKDVHLLNMQNGLADNTVSAVYKDKEGFIWFGTRNGLSRYDGRRITNFERSRSYPSISNLKEVFDGVLAFVDNGVFSAFDLKKERFLSVVSSSGQGIPSRGMLQRNDSLVWVISGSELHLMKRCASKEGELRLRVQEKYTGWNNQDNLLVAITYSSDKKSICLIDEKGRIILLDATNLNSFRVIDLGRTGSLSVNSVLYDDGRIWISTIAHGVIYYNERTGKIKQLTYHVAPVSDRLSHTDVFGVIRLNENKYLAVTWNGYTVMTIDKNNQDEILTEVYSNTSSLMYRNLETRMIAAYYDSHGILWIGTDGGGVIWSDLRMQFYNCFYQDRHNEICSIVADDDHYLWLATYHKGIMRSRTAFGTSEKTDFFQVGDQDVKKQQTVLCSLKDEKGNLWFGNSDGSLTCYYKKERSFKILRLITEDGDLNKSSVWALFLDSKGRFWIGTHKGLWLFDRETNRGKKIHFKVSGLQNLSPLYIRAMAETDDHTLWLGTANYGICKVINEKELQTGYEKKYGMAENSVRSLLASSDGNLYVGYMAGLAVFSPGQDAITHVYTTRDGLCSNFIGCMTEDADGQIWLGSNSGISRYSRHQHLFYNYYIAGSNRSVLHWEDVLFWGNNKNLTYFNPDDIKAFTTSESVVITGLEVNNKPVEIGREVNGQTILSQSIFYTPFVRLNHANRDFALTFNNLSYSESQQKYSYRLRPYQPGWLVANGGEKVSYANLPAGEYVFEVKNIYPDERDSKITSLRVEILPHWSETFFFRFCMMVLGGIIVYMVMQRIKLRQKRLEHELRLEHEIFAATVERDKEKQIRMERENFFTNAAHELRTPLTLILSPLQELLGTVRPSDTVYTKLAAMYRNGTSLQTLVDHLLYVQKIEAGMIKLRISKVDIVVLAKQITDPFHELAETEGINFTVESLNEPLLLWIDVEKISSAIRNLLSNAFKYTSPNGKVIFKMNRIEIDGYSFCSIIISDTGKGIPEELRGRIFESFITGENTPLFSNKVGIGLRIVKNTMDLHHGTVNLDSTLGKGSTFTLLIPEGNAHFAEDRYEIVGAPEMEEYALPLPVMQAEGQEDKPSNKKTSLLVIEDNEEIRHYVCSLFCKDYAVYEAANGEEGVDVAMSKIPDLIISDIMMPVKDGFTCCRELREQPRTAHIPILMLTAKAEDADVLQASKIGVDDYMMKPFNPEVLKAKVRNLILQRERLKRIYTKTLMLKQQESEPEADGNNAPDDFIQQIIHVIEANLANENFNVKMLAEQLNMSQPTLYRKIKQRSELAAIDMIRSVRMSKAASLIMENRYSIQEIAEMVGYSDTRTLRKHFTEQFGVSPSKYMEKD</sequence>
<dbReference type="PROSITE" id="PS50109">
    <property type="entry name" value="HIS_KIN"/>
    <property type="match status" value="1"/>
</dbReference>
<dbReference type="InterPro" id="IPR004358">
    <property type="entry name" value="Sig_transdc_His_kin-like_C"/>
</dbReference>
<evidence type="ECO:0000256" key="5">
    <source>
        <dbReference type="ARBA" id="ARBA00023125"/>
    </source>
</evidence>
<dbReference type="PANTHER" id="PTHR43547:SF2">
    <property type="entry name" value="HYBRID SIGNAL TRANSDUCTION HISTIDINE KINASE C"/>
    <property type="match status" value="1"/>
</dbReference>
<dbReference type="Pfam" id="PF07495">
    <property type="entry name" value="Y_Y_Y"/>
    <property type="match status" value="1"/>
</dbReference>
<keyword evidence="11" id="KW-0418">Kinase</keyword>
<dbReference type="InterPro" id="IPR015943">
    <property type="entry name" value="WD40/YVTN_repeat-like_dom_sf"/>
</dbReference>
<dbReference type="Pfam" id="PF00512">
    <property type="entry name" value="HisKA"/>
    <property type="match status" value="1"/>
</dbReference>
<feature type="domain" description="Histidine kinase" evidence="9">
    <location>
        <begin position="862"/>
        <end position="1082"/>
    </location>
</feature>
<evidence type="ECO:0000256" key="1">
    <source>
        <dbReference type="ARBA" id="ARBA00000085"/>
    </source>
</evidence>
<dbReference type="Pfam" id="PF12833">
    <property type="entry name" value="HTH_18"/>
    <property type="match status" value="1"/>
</dbReference>
<proteinExistence type="predicted"/>
<dbReference type="PROSITE" id="PS01124">
    <property type="entry name" value="HTH_ARAC_FAMILY_2"/>
    <property type="match status" value="1"/>
</dbReference>
<evidence type="ECO:0000259" key="9">
    <source>
        <dbReference type="PROSITE" id="PS50109"/>
    </source>
</evidence>
<evidence type="ECO:0000256" key="7">
    <source>
        <dbReference type="PROSITE-ProRule" id="PRU00169"/>
    </source>
</evidence>
<reference evidence="11 12" key="2">
    <citation type="journal article" date="2016" name="Genome Biol. Evol.">
        <title>Extensive mobilome-driven genome diversification in mouse gut-associated Bacteroides vulgatus mpk.</title>
        <authorList>
            <person name="Lange A."/>
            <person name="Beier S."/>
            <person name="Steimle A."/>
            <person name="Autenrieth I.B."/>
            <person name="Huson D.H."/>
            <person name="Frick J.S."/>
        </authorList>
    </citation>
    <scope>NUCLEOTIDE SEQUENCE [LARGE SCALE GENOMIC DNA]</scope>
    <source>
        <strain evidence="12">mpk</strain>
    </source>
</reference>
<dbReference type="CDD" id="cd00075">
    <property type="entry name" value="HATPase"/>
    <property type="match status" value="1"/>
</dbReference>
<dbReference type="CDD" id="cd00082">
    <property type="entry name" value="HisKA"/>
    <property type="match status" value="1"/>
</dbReference>
<dbReference type="Pfam" id="PF07494">
    <property type="entry name" value="Reg_prop"/>
    <property type="match status" value="3"/>
</dbReference>
<dbReference type="FunFam" id="1.10.10.60:FF:000284">
    <property type="entry name" value="Two-component system sensor histidine kinase/response regulator"/>
    <property type="match status" value="1"/>
</dbReference>
<dbReference type="InterPro" id="IPR018062">
    <property type="entry name" value="HTH_AraC-typ_CS"/>
</dbReference>
<evidence type="ECO:0000313" key="11">
    <source>
        <dbReference type="EMBL" id="ALK83370.1"/>
    </source>
</evidence>
<dbReference type="SMART" id="SM00387">
    <property type="entry name" value="HATPase_c"/>
    <property type="match status" value="1"/>
</dbReference>
<keyword evidence="4" id="KW-0805">Transcription regulation</keyword>
<dbReference type="SUPFAM" id="SSF55874">
    <property type="entry name" value="ATPase domain of HSP90 chaperone/DNA topoisomerase II/histidine kinase"/>
    <property type="match status" value="1"/>
</dbReference>
<dbReference type="InterPro" id="IPR011123">
    <property type="entry name" value="Y_Y_Y"/>
</dbReference>
<dbReference type="SMART" id="SM00448">
    <property type="entry name" value="REC"/>
    <property type="match status" value="1"/>
</dbReference>
<dbReference type="PRINTS" id="PR00344">
    <property type="entry name" value="BCTRLSENSOR"/>
</dbReference>
<dbReference type="EC" id="2.7.13.3" evidence="2"/>
<dbReference type="GO" id="GO:0000155">
    <property type="term" value="F:phosphorelay sensor kinase activity"/>
    <property type="evidence" value="ECO:0007669"/>
    <property type="project" value="InterPro"/>
</dbReference>
<dbReference type="CDD" id="cd17574">
    <property type="entry name" value="REC_OmpR"/>
    <property type="match status" value="1"/>
</dbReference>
<protein>
    <recommendedName>
        <fullName evidence="2">histidine kinase</fullName>
        <ecNumber evidence="2">2.7.13.3</ecNumber>
    </recommendedName>
</protein>
<evidence type="ECO:0000256" key="4">
    <source>
        <dbReference type="ARBA" id="ARBA00023015"/>
    </source>
</evidence>
<keyword evidence="11" id="KW-0808">Transferase</keyword>
<feature type="modified residue" description="4-aspartylphosphate" evidence="7">
    <location>
        <position position="1171"/>
    </location>
</feature>
<dbReference type="EMBL" id="CP013020">
    <property type="protein sequence ID" value="ALK83370.1"/>
    <property type="molecule type" value="Genomic_DNA"/>
</dbReference>
<organism evidence="11 12">
    <name type="scientific">Phocaeicola vulgatus</name>
    <name type="common">Bacteroides vulgatus</name>
    <dbReference type="NCBI Taxonomy" id="821"/>
    <lineage>
        <taxon>Bacteria</taxon>
        <taxon>Pseudomonadati</taxon>
        <taxon>Bacteroidota</taxon>
        <taxon>Bacteroidia</taxon>
        <taxon>Bacteroidales</taxon>
        <taxon>Bacteroidaceae</taxon>
        <taxon>Phocaeicola</taxon>
    </lineage>
</organism>
<dbReference type="SUPFAM" id="SSF46689">
    <property type="entry name" value="Homeodomain-like"/>
    <property type="match status" value="1"/>
</dbReference>
<dbReference type="Pfam" id="PF02518">
    <property type="entry name" value="HATPase_c"/>
    <property type="match status" value="1"/>
</dbReference>
<dbReference type="PROSITE" id="PS50110">
    <property type="entry name" value="RESPONSE_REGULATORY"/>
    <property type="match status" value="1"/>
</dbReference>
<dbReference type="SUPFAM" id="SSF47384">
    <property type="entry name" value="Homodimeric domain of signal transducing histidine kinase"/>
    <property type="match status" value="1"/>
</dbReference>
<evidence type="ECO:0000256" key="6">
    <source>
        <dbReference type="ARBA" id="ARBA00023163"/>
    </source>
</evidence>
<dbReference type="InterPro" id="IPR005467">
    <property type="entry name" value="His_kinase_dom"/>
</dbReference>
<dbReference type="Gene3D" id="1.10.287.130">
    <property type="match status" value="1"/>
</dbReference>
<dbReference type="InterPro" id="IPR011047">
    <property type="entry name" value="Quinoprotein_ADH-like_sf"/>
</dbReference>
<dbReference type="Gene3D" id="3.30.565.10">
    <property type="entry name" value="Histidine kinase-like ATPase, C-terminal domain"/>
    <property type="match status" value="1"/>
</dbReference>
<dbReference type="Gene3D" id="1.10.10.60">
    <property type="entry name" value="Homeodomain-like"/>
    <property type="match status" value="1"/>
</dbReference>
<dbReference type="Pfam" id="PF00072">
    <property type="entry name" value="Response_reg"/>
    <property type="match status" value="1"/>
</dbReference>
<dbReference type="PANTHER" id="PTHR43547">
    <property type="entry name" value="TWO-COMPONENT HISTIDINE KINASE"/>
    <property type="match status" value="1"/>
</dbReference>
<gene>
    <name evidence="11" type="ORF">BvMPK_0752</name>
</gene>
<evidence type="ECO:0000313" key="12">
    <source>
        <dbReference type="Proteomes" id="UP000061587"/>
    </source>
</evidence>
<dbReference type="SUPFAM" id="SSF52172">
    <property type="entry name" value="CheY-like"/>
    <property type="match status" value="1"/>
</dbReference>
<evidence type="ECO:0000259" key="8">
    <source>
        <dbReference type="PROSITE" id="PS01124"/>
    </source>
</evidence>
<dbReference type="PATRIC" id="fig|821.40.peg.872"/>
<keyword evidence="5" id="KW-0238">DNA-binding</keyword>
<feature type="domain" description="Response regulatory" evidence="10">
    <location>
        <begin position="1123"/>
        <end position="1238"/>
    </location>
</feature>
<dbReference type="Gene3D" id="2.60.40.10">
    <property type="entry name" value="Immunoglobulins"/>
    <property type="match status" value="1"/>
</dbReference>
<dbReference type="SUPFAM" id="SSF50998">
    <property type="entry name" value="Quinoprotein alcohol dehydrogenase-like"/>
    <property type="match status" value="1"/>
</dbReference>
<evidence type="ECO:0000256" key="2">
    <source>
        <dbReference type="ARBA" id="ARBA00012438"/>
    </source>
</evidence>
<dbReference type="Gene3D" id="2.130.10.10">
    <property type="entry name" value="YVTN repeat-like/Quinoprotein amine dehydrogenase"/>
    <property type="match status" value="2"/>
</dbReference>
<dbReference type="GO" id="GO:0043565">
    <property type="term" value="F:sequence-specific DNA binding"/>
    <property type="evidence" value="ECO:0007669"/>
    <property type="project" value="InterPro"/>
</dbReference>
<dbReference type="InterPro" id="IPR036097">
    <property type="entry name" value="HisK_dim/P_sf"/>
</dbReference>
<evidence type="ECO:0000256" key="3">
    <source>
        <dbReference type="ARBA" id="ARBA00022553"/>
    </source>
</evidence>
<comment type="catalytic activity">
    <reaction evidence="1">
        <text>ATP + protein L-histidine = ADP + protein N-phospho-L-histidine.</text>
        <dbReference type="EC" id="2.7.13.3"/>
    </reaction>
</comment>
<name>A0A0N7J6U8_PHOVU</name>
<dbReference type="PROSITE" id="PS00041">
    <property type="entry name" value="HTH_ARAC_FAMILY_1"/>
    <property type="match status" value="1"/>
</dbReference>
<dbReference type="SMART" id="SM00388">
    <property type="entry name" value="HisKA"/>
    <property type="match status" value="1"/>
</dbReference>
<feature type="domain" description="HTH araC/xylS-type" evidence="8">
    <location>
        <begin position="1274"/>
        <end position="1373"/>
    </location>
</feature>
<dbReference type="GO" id="GO:0003700">
    <property type="term" value="F:DNA-binding transcription factor activity"/>
    <property type="evidence" value="ECO:0007669"/>
    <property type="project" value="InterPro"/>
</dbReference>
<dbReference type="InterPro" id="IPR011110">
    <property type="entry name" value="Reg_prop"/>
</dbReference>
<dbReference type="InterPro" id="IPR018060">
    <property type="entry name" value="HTH_AraC"/>
</dbReference>
<evidence type="ECO:0000259" key="10">
    <source>
        <dbReference type="PROSITE" id="PS50110"/>
    </source>
</evidence>
<dbReference type="InterPro" id="IPR013783">
    <property type="entry name" value="Ig-like_fold"/>
</dbReference>
<dbReference type="Gene3D" id="3.40.50.2300">
    <property type="match status" value="1"/>
</dbReference>
<dbReference type="InterPro" id="IPR003661">
    <property type="entry name" value="HisK_dim/P_dom"/>
</dbReference>
<dbReference type="SMART" id="SM00342">
    <property type="entry name" value="HTH_ARAC"/>
    <property type="match status" value="1"/>
</dbReference>
<reference evidence="12" key="1">
    <citation type="submission" date="2015-10" db="EMBL/GenBank/DDBJ databases">
        <title>Extensive mobilome-driven genome diversification in gut-associated Bacteroides vulgatus mpk.</title>
        <authorList>
            <person name="Beier S."/>
            <person name="Lange A."/>
            <person name="Huson D.H."/>
            <person name="Frick J.-S."/>
            <person name="Autenrieth I.B."/>
        </authorList>
    </citation>
    <scope>NUCLEOTIDE SEQUENCE [LARGE SCALE GENOMIC DNA]</scope>
    <source>
        <strain evidence="12">mpk</strain>
    </source>
</reference>
<dbReference type="InterPro" id="IPR011006">
    <property type="entry name" value="CheY-like_superfamily"/>
</dbReference>
<dbReference type="InterPro" id="IPR009057">
    <property type="entry name" value="Homeodomain-like_sf"/>
</dbReference>
<dbReference type="Proteomes" id="UP000061587">
    <property type="component" value="Chromosome"/>
</dbReference>
<accession>A0A0N7J6U8</accession>
<dbReference type="InterPro" id="IPR001789">
    <property type="entry name" value="Sig_transdc_resp-reg_receiver"/>
</dbReference>
<keyword evidence="3 7" id="KW-0597">Phosphoprotein</keyword>
<dbReference type="InterPro" id="IPR036890">
    <property type="entry name" value="HATPase_C_sf"/>
</dbReference>